<dbReference type="Pfam" id="PF04717">
    <property type="entry name" value="Phage_base_V"/>
    <property type="match status" value="1"/>
</dbReference>
<evidence type="ECO:0000313" key="4">
    <source>
        <dbReference type="Proteomes" id="UP000071065"/>
    </source>
</evidence>
<accession>A0A142BA54</accession>
<dbReference type="AlphaFoldDB" id="A0A142BA54"/>
<dbReference type="PATRIC" id="fig|570277.3.peg.1580"/>
<proteinExistence type="predicted"/>
<evidence type="ECO:0000256" key="1">
    <source>
        <dbReference type="SAM" id="MobiDB-lite"/>
    </source>
</evidence>
<dbReference type="STRING" id="570277.EZMO1_1460"/>
<dbReference type="InterPro" id="IPR006531">
    <property type="entry name" value="Gp5/Vgr_OB"/>
</dbReference>
<dbReference type="InterPro" id="IPR037026">
    <property type="entry name" value="Vgr_OB-fold_dom_sf"/>
</dbReference>
<feature type="domain" description="Gp5/Type VI secretion system Vgr protein OB-fold" evidence="2">
    <location>
        <begin position="23"/>
        <end position="90"/>
    </location>
</feature>
<dbReference type="InterPro" id="IPR013046">
    <property type="entry name" value="GpV/Gp45"/>
</dbReference>
<sequence length="195" mass="21502">MKINMNKSFDVVELARQLANVVRPGIVTEVDHQQAKVRVQTGKLKTQWLPWLTSRAGNNRNWQPLEVGEQVILLCPCGDPAQAWVLGSGYQENLPALSSDPDKEIYRFSDGAHFEYDRKNHHLKVQLPSGSTTELVSTGGIDFTGDLTVNGNIKATEDITDQTRSMQADRDIYNSHKHSGVASGPSTTGTTGQQQ</sequence>
<dbReference type="EMBL" id="CP013251">
    <property type="protein sequence ID" value="AMO55630.1"/>
    <property type="molecule type" value="Genomic_DNA"/>
</dbReference>
<gene>
    <name evidence="3" type="ORF">EZMO1_1460</name>
</gene>
<dbReference type="Gene3D" id="2.40.50.230">
    <property type="entry name" value="Gp5 N-terminal domain"/>
    <property type="match status" value="1"/>
</dbReference>
<dbReference type="Proteomes" id="UP000071065">
    <property type="component" value="Chromosome"/>
</dbReference>
<dbReference type="NCBIfam" id="TIGR01644">
    <property type="entry name" value="phage_P2_V"/>
    <property type="match status" value="1"/>
</dbReference>
<protein>
    <submittedName>
        <fullName evidence="3">Phage baseplate assembly protein</fullName>
    </submittedName>
</protein>
<name>A0A142BA54_9GAMM</name>
<reference evidence="3 4" key="1">
    <citation type="journal article" date="2016" name="Front. Microbiol.">
        <title>Genomic Insight into the Host-Endosymbiont Relationship of Endozoicomonas montiporae CL-33(T) with its Coral Host.</title>
        <authorList>
            <person name="Ding J.-Y."/>
            <person name="Shiu J.-H."/>
            <person name="Chen W.-M."/>
            <person name="Chiang Y.-R."/>
            <person name="Tang S.-L."/>
        </authorList>
    </citation>
    <scope>NUCLEOTIDE SEQUENCE [LARGE SCALE GENOMIC DNA]</scope>
    <source>
        <strain evidence="3 4">CL-33</strain>
    </source>
</reference>
<feature type="region of interest" description="Disordered" evidence="1">
    <location>
        <begin position="175"/>
        <end position="195"/>
    </location>
</feature>
<dbReference type="Gene3D" id="6.20.150.10">
    <property type="match status" value="1"/>
</dbReference>
<evidence type="ECO:0000313" key="3">
    <source>
        <dbReference type="EMBL" id="AMO55630.1"/>
    </source>
</evidence>
<organism evidence="3 4">
    <name type="scientific">Endozoicomonas montiporae CL-33</name>
    <dbReference type="NCBI Taxonomy" id="570277"/>
    <lineage>
        <taxon>Bacteria</taxon>
        <taxon>Pseudomonadati</taxon>
        <taxon>Pseudomonadota</taxon>
        <taxon>Gammaproteobacteria</taxon>
        <taxon>Oceanospirillales</taxon>
        <taxon>Endozoicomonadaceae</taxon>
        <taxon>Endozoicomonas</taxon>
    </lineage>
</organism>
<dbReference type="KEGG" id="emp:EZMO1_1460"/>
<evidence type="ECO:0000259" key="2">
    <source>
        <dbReference type="Pfam" id="PF04717"/>
    </source>
</evidence>